<accession>A0A7R8CW31</accession>
<dbReference type="GO" id="GO:0008270">
    <property type="term" value="F:zinc ion binding"/>
    <property type="evidence" value="ECO:0007669"/>
    <property type="project" value="UniProtKB-KW"/>
</dbReference>
<dbReference type="PROSITE" id="PS00018">
    <property type="entry name" value="EF_HAND_1"/>
    <property type="match status" value="1"/>
</dbReference>
<evidence type="ECO:0000313" key="8">
    <source>
        <dbReference type="EMBL" id="CAF2948389.1"/>
    </source>
</evidence>
<dbReference type="GO" id="GO:0003677">
    <property type="term" value="F:DNA binding"/>
    <property type="evidence" value="ECO:0007669"/>
    <property type="project" value="UniProtKB-KW"/>
</dbReference>
<evidence type="ECO:0000256" key="4">
    <source>
        <dbReference type="ARBA" id="ARBA00022833"/>
    </source>
</evidence>
<dbReference type="InterPro" id="IPR013955">
    <property type="entry name" value="Rep_factor-A_C"/>
</dbReference>
<dbReference type="PANTHER" id="PTHR47165:SF4">
    <property type="entry name" value="OS03G0429900 PROTEIN"/>
    <property type="match status" value="1"/>
</dbReference>
<keyword evidence="2" id="KW-0479">Metal-binding</keyword>
<dbReference type="InterPro" id="IPR018247">
    <property type="entry name" value="EF_Hand_1_Ca_BS"/>
</dbReference>
<dbReference type="Gene3D" id="2.40.50.140">
    <property type="entry name" value="Nucleic acid-binding proteins"/>
    <property type="match status" value="4"/>
</dbReference>
<dbReference type="OrthoDB" id="1751331at2759"/>
<dbReference type="Pfam" id="PF16900">
    <property type="entry name" value="REPA_OB_2"/>
    <property type="match status" value="1"/>
</dbReference>
<proteinExistence type="inferred from homology"/>
<feature type="domain" description="Replication protein A OB" evidence="7">
    <location>
        <begin position="242"/>
        <end position="325"/>
    </location>
</feature>
<evidence type="ECO:0000256" key="5">
    <source>
        <dbReference type="ARBA" id="ARBA00023125"/>
    </source>
</evidence>
<dbReference type="PANTHER" id="PTHR47165">
    <property type="entry name" value="OS03G0429900 PROTEIN"/>
    <property type="match status" value="1"/>
</dbReference>
<evidence type="ECO:0000259" key="6">
    <source>
        <dbReference type="Pfam" id="PF08646"/>
    </source>
</evidence>
<keyword evidence="5" id="KW-0238">DNA-binding</keyword>
<reference evidence="8" key="1">
    <citation type="submission" date="2021-02" db="EMBL/GenBank/DDBJ databases">
        <authorList>
            <person name="Bekaert M."/>
        </authorList>
    </citation>
    <scope>NUCLEOTIDE SEQUENCE</scope>
    <source>
        <strain evidence="8">IoA-00</strain>
    </source>
</reference>
<dbReference type="Proteomes" id="UP000675881">
    <property type="component" value="Chromosome 5"/>
</dbReference>
<name>A0A7R8CW31_LEPSM</name>
<dbReference type="FunFam" id="2.40.50.140:FF:000041">
    <property type="entry name" value="Replication protein A subunit"/>
    <property type="match status" value="1"/>
</dbReference>
<protein>
    <submittedName>
        <fullName evidence="8">RFA1</fullName>
    </submittedName>
</protein>
<gene>
    <name evidence="8" type="ORF">LSAA_9867</name>
</gene>
<organism evidence="8 9">
    <name type="scientific">Lepeophtheirus salmonis</name>
    <name type="common">Salmon louse</name>
    <name type="synonym">Caligus salmonis</name>
    <dbReference type="NCBI Taxonomy" id="72036"/>
    <lineage>
        <taxon>Eukaryota</taxon>
        <taxon>Metazoa</taxon>
        <taxon>Ecdysozoa</taxon>
        <taxon>Arthropoda</taxon>
        <taxon>Crustacea</taxon>
        <taxon>Multicrustacea</taxon>
        <taxon>Hexanauplia</taxon>
        <taxon>Copepoda</taxon>
        <taxon>Siphonostomatoida</taxon>
        <taxon>Caligidae</taxon>
        <taxon>Lepeophtheirus</taxon>
    </lineage>
</organism>
<dbReference type="InterPro" id="IPR012340">
    <property type="entry name" value="NA-bd_OB-fold"/>
</dbReference>
<evidence type="ECO:0000259" key="7">
    <source>
        <dbReference type="Pfam" id="PF16900"/>
    </source>
</evidence>
<evidence type="ECO:0000313" key="9">
    <source>
        <dbReference type="Proteomes" id="UP000675881"/>
    </source>
</evidence>
<dbReference type="EMBL" id="HG994584">
    <property type="protein sequence ID" value="CAF2948389.1"/>
    <property type="molecule type" value="Genomic_DNA"/>
</dbReference>
<dbReference type="AlphaFoldDB" id="A0A7R8CW31"/>
<dbReference type="SUPFAM" id="SSF50249">
    <property type="entry name" value="Nucleic acid-binding proteins"/>
    <property type="match status" value="4"/>
</dbReference>
<dbReference type="InterPro" id="IPR047192">
    <property type="entry name" value="Euk_RPA1_DBD_C"/>
</dbReference>
<evidence type="ECO:0000256" key="3">
    <source>
        <dbReference type="ARBA" id="ARBA00022771"/>
    </source>
</evidence>
<dbReference type="InterPro" id="IPR031657">
    <property type="entry name" value="REPA_OB_2"/>
</dbReference>
<comment type="similarity">
    <text evidence="1">Belongs to the replication factor A protein 1 family.</text>
</comment>
<dbReference type="Pfam" id="PF08646">
    <property type="entry name" value="Rep_fac-A_C"/>
    <property type="match status" value="1"/>
</dbReference>
<dbReference type="CDD" id="cd04474">
    <property type="entry name" value="RPA1_DBD_A"/>
    <property type="match status" value="1"/>
</dbReference>
<sequence length="510" mass="57210">MSQSESSLTPGVVSKILKDGDGDGILSSEEVYVQVLGTKVISSEEKKYRLCISDGVHRTSTVLFRPQSLTLTNPPQNNSIINIGNKRSYVEIIRGRTAWFINSFKVISSPSEQIGSPINFSQSIATPEASCDTERKVSIPNTPVKRPLTDKDDGTLRKWSNSRGEGVVFNVTLQDVSGEILATGFNETAKKLFPILVEGKAFCISGAQIKAVKDRRYNSTGHNYEMGLTEHTVVVYLWMIHIADKVSNDVVNVVGIVVSFGSIQEISVSQGARTVLKRDMTLRDNSGECNGGSTVNVTLWDAKTNIDDGKIEVEKSIIALRNAKIRINQVAQPINIFACLKFAVYITEIKRDKLMFKACETCHKKVSETTKNNTNGDQEISEKVYICRSCNTHSNHFIWRYILNVGLADFSGHNWATVFDLVAFKMFGGMHATDLNNIMENNFNEFNQHIHSCQYNRWWLKIKAKVETWQKATRLKLIVIDCEKVNNKSENERLQSETEALECKYLSLSL</sequence>
<keyword evidence="9" id="KW-1185">Reference proteome</keyword>
<dbReference type="CDD" id="cd04476">
    <property type="entry name" value="RPA1_DBD_C"/>
    <property type="match status" value="1"/>
</dbReference>
<evidence type="ECO:0000256" key="1">
    <source>
        <dbReference type="ARBA" id="ARBA00005690"/>
    </source>
</evidence>
<keyword evidence="4" id="KW-0862">Zinc</keyword>
<evidence type="ECO:0000256" key="2">
    <source>
        <dbReference type="ARBA" id="ARBA00022723"/>
    </source>
</evidence>
<feature type="domain" description="Replication factor A C-terminal" evidence="6">
    <location>
        <begin position="343"/>
        <end position="494"/>
    </location>
</feature>
<keyword evidence="3" id="KW-0863">Zinc-finger</keyword>